<keyword evidence="5 9" id="KW-0378">Hydrolase</keyword>
<keyword evidence="10" id="KW-1185">Reference proteome</keyword>
<dbReference type="SUPFAM" id="SSF55031">
    <property type="entry name" value="Bacterial exopeptidase dimerisation domain"/>
    <property type="match status" value="1"/>
</dbReference>
<gene>
    <name evidence="9" type="ORF">FHX76_000451</name>
</gene>
<comment type="similarity">
    <text evidence="2">Belongs to the peptidase M20A family.</text>
</comment>
<evidence type="ECO:0000256" key="5">
    <source>
        <dbReference type="ARBA" id="ARBA00022801"/>
    </source>
</evidence>
<keyword evidence="7" id="KW-0224">Dipeptidase</keyword>
<dbReference type="RefSeq" id="WP_167147343.1">
    <property type="nucleotide sequence ID" value="NZ_JAAMOX010000001.1"/>
</dbReference>
<evidence type="ECO:0000313" key="9">
    <source>
        <dbReference type="EMBL" id="NIH52583.1"/>
    </source>
</evidence>
<keyword evidence="6" id="KW-0862">Zinc</keyword>
<evidence type="ECO:0000313" key="10">
    <source>
        <dbReference type="Proteomes" id="UP000541033"/>
    </source>
</evidence>
<dbReference type="GO" id="GO:0009014">
    <property type="term" value="F:succinyl-diaminopimelate desuccinylase activity"/>
    <property type="evidence" value="ECO:0007669"/>
    <property type="project" value="UniProtKB-EC"/>
</dbReference>
<evidence type="ECO:0000256" key="3">
    <source>
        <dbReference type="ARBA" id="ARBA00022670"/>
    </source>
</evidence>
<name>A0A7X5TST6_9MICO</name>
<evidence type="ECO:0000256" key="1">
    <source>
        <dbReference type="ARBA" id="ARBA00001947"/>
    </source>
</evidence>
<proteinExistence type="inferred from homology"/>
<dbReference type="Gene3D" id="3.30.70.360">
    <property type="match status" value="2"/>
</dbReference>
<protein>
    <submittedName>
        <fullName evidence="9">Succinyl-diaminopimelate desuccinylase</fullName>
        <ecNumber evidence="9">3.5.1.18</ecNumber>
    </submittedName>
</protein>
<evidence type="ECO:0000256" key="6">
    <source>
        <dbReference type="ARBA" id="ARBA00022833"/>
    </source>
</evidence>
<dbReference type="InterPro" id="IPR002933">
    <property type="entry name" value="Peptidase_M20"/>
</dbReference>
<evidence type="ECO:0000256" key="2">
    <source>
        <dbReference type="ARBA" id="ARBA00006247"/>
    </source>
</evidence>
<evidence type="ECO:0000256" key="8">
    <source>
        <dbReference type="ARBA" id="ARBA00023049"/>
    </source>
</evidence>
<dbReference type="InterPro" id="IPR036264">
    <property type="entry name" value="Bact_exopeptidase_dim_dom"/>
</dbReference>
<keyword evidence="3" id="KW-0645">Protease</keyword>
<reference evidence="9 10" key="1">
    <citation type="submission" date="2020-02" db="EMBL/GenBank/DDBJ databases">
        <title>Sequencing the genomes of 1000 actinobacteria strains.</title>
        <authorList>
            <person name="Klenk H.-P."/>
        </authorList>
    </citation>
    <scope>NUCLEOTIDE SEQUENCE [LARGE SCALE GENOMIC DNA]</scope>
    <source>
        <strain evidence="9 10">DSM 27960</strain>
    </source>
</reference>
<dbReference type="NCBIfam" id="TIGR01887">
    <property type="entry name" value="dipeptidaselike"/>
    <property type="match status" value="1"/>
</dbReference>
<dbReference type="GO" id="GO:0016805">
    <property type="term" value="F:dipeptidase activity"/>
    <property type="evidence" value="ECO:0007669"/>
    <property type="project" value="UniProtKB-KW"/>
</dbReference>
<dbReference type="GO" id="GO:0006526">
    <property type="term" value="P:L-arginine biosynthetic process"/>
    <property type="evidence" value="ECO:0007669"/>
    <property type="project" value="TreeGrafter"/>
</dbReference>
<dbReference type="Proteomes" id="UP000541033">
    <property type="component" value="Unassembled WGS sequence"/>
</dbReference>
<dbReference type="SUPFAM" id="SSF53187">
    <property type="entry name" value="Zn-dependent exopeptidases"/>
    <property type="match status" value="1"/>
</dbReference>
<dbReference type="Pfam" id="PF01546">
    <property type="entry name" value="Peptidase_M20"/>
    <property type="match status" value="1"/>
</dbReference>
<dbReference type="GO" id="GO:0006508">
    <property type="term" value="P:proteolysis"/>
    <property type="evidence" value="ECO:0007669"/>
    <property type="project" value="UniProtKB-KW"/>
</dbReference>
<dbReference type="PANTHER" id="PTHR43808">
    <property type="entry name" value="ACETYLORNITHINE DEACETYLASE"/>
    <property type="match status" value="1"/>
</dbReference>
<dbReference type="GO" id="GO:0008270">
    <property type="term" value="F:zinc ion binding"/>
    <property type="evidence" value="ECO:0007669"/>
    <property type="project" value="InterPro"/>
</dbReference>
<keyword evidence="4" id="KW-0479">Metal-binding</keyword>
<dbReference type="InterPro" id="IPR050072">
    <property type="entry name" value="Peptidase_M20A"/>
</dbReference>
<dbReference type="AlphaFoldDB" id="A0A7X5TST6"/>
<evidence type="ECO:0000256" key="7">
    <source>
        <dbReference type="ARBA" id="ARBA00022997"/>
    </source>
</evidence>
<dbReference type="EC" id="3.5.1.18" evidence="9"/>
<comment type="caution">
    <text evidence="9">The sequence shown here is derived from an EMBL/GenBank/DDBJ whole genome shotgun (WGS) entry which is preliminary data.</text>
</comment>
<sequence>MPNLTEQELAILERVDGWIAEHYDEYVADIVTWATVPSTARPDEATPGAPFGPDVAKVFEVAAARAAELGFAVEEHDGYAISVLSGTAGDDASQAIGLVSHLDVVPEGDHWTLEAYQPIVRDGFIIGRGVSDNKGPAVGDLYLLRLFRDLGIPLKHSLRIIYGGAEEIGMGDLAYYATNGPIPKLSIVTDGPFPVNYAQKGNLNVRVFLPTGPALAGFTAGVAENAVPASATLVLPDTTLDEVREALEAARADYRDLLDLSADGSEVTIVAHGHSGHAAFPEGTLNAILVLSTALVEAGLLSGTDLETAVALETILATPYGDGSGAAREDEASGQLTQNGGLIRLAEGGIYLHLDIRYPVTADHNEIIDAIAETAARFGGHVADYEHAQPFYIEKTDPVVTLLQQSFNDVLDATAEPFAMGGGTHSRVLPRAITFGPGLGRNLAGLPDESVGERPDFIPAHHGGAHGPDEFVRIQNLITGLRIYVIALIRLDEQLSSND</sequence>
<accession>A0A7X5TST6</accession>
<dbReference type="GO" id="GO:0008237">
    <property type="term" value="F:metallopeptidase activity"/>
    <property type="evidence" value="ECO:0007669"/>
    <property type="project" value="UniProtKB-KW"/>
</dbReference>
<keyword evidence="8" id="KW-0482">Metalloprotease</keyword>
<dbReference type="Gene3D" id="3.40.630.10">
    <property type="entry name" value="Zn peptidases"/>
    <property type="match status" value="1"/>
</dbReference>
<dbReference type="InterPro" id="IPR010964">
    <property type="entry name" value="M20A_pepV-rel"/>
</dbReference>
<dbReference type="InterPro" id="IPR001261">
    <property type="entry name" value="ArgE/DapE_CS"/>
</dbReference>
<dbReference type="PANTHER" id="PTHR43808:SF31">
    <property type="entry name" value="N-ACETYL-L-CITRULLINE DEACETYLASE"/>
    <property type="match status" value="1"/>
</dbReference>
<dbReference type="EMBL" id="JAAMOX010000001">
    <property type="protein sequence ID" value="NIH52583.1"/>
    <property type="molecule type" value="Genomic_DNA"/>
</dbReference>
<evidence type="ECO:0000256" key="4">
    <source>
        <dbReference type="ARBA" id="ARBA00022723"/>
    </source>
</evidence>
<comment type="cofactor">
    <cofactor evidence="1">
        <name>Zn(2+)</name>
        <dbReference type="ChEBI" id="CHEBI:29105"/>
    </cofactor>
</comment>
<dbReference type="GO" id="GO:0008777">
    <property type="term" value="F:acetylornithine deacetylase activity"/>
    <property type="evidence" value="ECO:0007669"/>
    <property type="project" value="TreeGrafter"/>
</dbReference>
<dbReference type="PROSITE" id="PS00758">
    <property type="entry name" value="ARGE_DAPE_CPG2_1"/>
    <property type="match status" value="1"/>
</dbReference>
<organism evidence="9 10">
    <name type="scientific">Lysinibacter cavernae</name>
    <dbReference type="NCBI Taxonomy" id="1640652"/>
    <lineage>
        <taxon>Bacteria</taxon>
        <taxon>Bacillati</taxon>
        <taxon>Actinomycetota</taxon>
        <taxon>Actinomycetes</taxon>
        <taxon>Micrococcales</taxon>
        <taxon>Microbacteriaceae</taxon>
        <taxon>Lysinibacter</taxon>
    </lineage>
</organism>